<dbReference type="SUPFAM" id="SSF53474">
    <property type="entry name" value="alpha/beta-Hydrolases"/>
    <property type="match status" value="1"/>
</dbReference>
<gene>
    <name evidence="2" type="ORF">ABVV53_08475</name>
</gene>
<dbReference type="InterPro" id="IPR029058">
    <property type="entry name" value="AB_hydrolase_fold"/>
</dbReference>
<dbReference type="EMBL" id="JBEWLY010000013">
    <property type="protein sequence ID" value="MET1755494.1"/>
    <property type="molecule type" value="Genomic_DNA"/>
</dbReference>
<dbReference type="Gene3D" id="3.40.50.1820">
    <property type="entry name" value="alpha/beta hydrolase"/>
    <property type="match status" value="1"/>
</dbReference>
<dbReference type="PANTHER" id="PTHR22946:SF0">
    <property type="entry name" value="DIENELACTONE HYDROLASE DOMAIN-CONTAINING PROTEIN"/>
    <property type="match status" value="1"/>
</dbReference>
<dbReference type="RefSeq" id="WP_353983949.1">
    <property type="nucleotide sequence ID" value="NZ_JBEWLY010000013.1"/>
</dbReference>
<evidence type="ECO:0000313" key="3">
    <source>
        <dbReference type="Proteomes" id="UP001548713"/>
    </source>
</evidence>
<dbReference type="GO" id="GO:0016787">
    <property type="term" value="F:hydrolase activity"/>
    <property type="evidence" value="ECO:0007669"/>
    <property type="project" value="UniProtKB-KW"/>
</dbReference>
<feature type="domain" description="Dienelactone hydrolase" evidence="1">
    <location>
        <begin position="20"/>
        <end position="236"/>
    </location>
</feature>
<organism evidence="2 3">
    <name type="scientific">Novosphingobium kalidii</name>
    <dbReference type="NCBI Taxonomy" id="3230299"/>
    <lineage>
        <taxon>Bacteria</taxon>
        <taxon>Pseudomonadati</taxon>
        <taxon>Pseudomonadota</taxon>
        <taxon>Alphaproteobacteria</taxon>
        <taxon>Sphingomonadales</taxon>
        <taxon>Sphingomonadaceae</taxon>
        <taxon>Novosphingobium</taxon>
    </lineage>
</organism>
<dbReference type="EC" id="3.1.-.-" evidence="2"/>
<evidence type="ECO:0000313" key="2">
    <source>
        <dbReference type="EMBL" id="MET1755494.1"/>
    </source>
</evidence>
<sequence>MNQAQDAQFRLVHEDTILESFVEHPAGGGPHPAVLMFPGATGAAETFRRTARELADLGYLAIGIDMYGVDADISTPEAAGVHFAALLNAPDRLRSRVVAWFEATRDRPDVDAARVAAIGYCFGGKCVLELARSGADVRCVTSFHGLLQTHAPAQPGAVAARVAVWSGGRDPFAPVGDLDALRREFDTAGVDYHATLFAQAEHSFTDPDHDGLKPGIAYDPLSHRLSWAATLVLLDHCLR</sequence>
<proteinExistence type="predicted"/>
<keyword evidence="2" id="KW-0378">Hydrolase</keyword>
<name>A0ABV2D1H1_9SPHN</name>
<dbReference type="InterPro" id="IPR050261">
    <property type="entry name" value="FrsA_esterase"/>
</dbReference>
<dbReference type="PANTHER" id="PTHR22946">
    <property type="entry name" value="DIENELACTONE HYDROLASE DOMAIN-CONTAINING PROTEIN-RELATED"/>
    <property type="match status" value="1"/>
</dbReference>
<keyword evidence="3" id="KW-1185">Reference proteome</keyword>
<reference evidence="2 3" key="1">
    <citation type="submission" date="2024-07" db="EMBL/GenBank/DDBJ databases">
        <title>Novosphingobium kalidii RD2P27.</title>
        <authorList>
            <person name="Sun J.-Q."/>
        </authorList>
    </citation>
    <scope>NUCLEOTIDE SEQUENCE [LARGE SCALE GENOMIC DNA]</scope>
    <source>
        <strain evidence="2 3">RD2P27</strain>
    </source>
</reference>
<dbReference type="InterPro" id="IPR002925">
    <property type="entry name" value="Dienelactn_hydro"/>
</dbReference>
<comment type="caution">
    <text evidence="2">The sequence shown here is derived from an EMBL/GenBank/DDBJ whole genome shotgun (WGS) entry which is preliminary data.</text>
</comment>
<protein>
    <submittedName>
        <fullName evidence="2">Dienelactone hydrolase family protein</fullName>
        <ecNumber evidence="2">3.1.-.-</ecNumber>
    </submittedName>
</protein>
<evidence type="ECO:0000259" key="1">
    <source>
        <dbReference type="Pfam" id="PF01738"/>
    </source>
</evidence>
<accession>A0ABV2D1H1</accession>
<dbReference type="Pfam" id="PF01738">
    <property type="entry name" value="DLH"/>
    <property type="match status" value="1"/>
</dbReference>
<dbReference type="Proteomes" id="UP001548713">
    <property type="component" value="Unassembled WGS sequence"/>
</dbReference>